<evidence type="ECO:0000313" key="2">
    <source>
        <dbReference type="Proteomes" id="UP000094412"/>
    </source>
</evidence>
<comment type="caution">
    <text evidence="1">The sequence shown here is derived from an EMBL/GenBank/DDBJ whole genome shotgun (WGS) entry which is preliminary data.</text>
</comment>
<organism evidence="1 2">
    <name type="scientific">Mesorhizobium hungaricum</name>
    <dbReference type="NCBI Taxonomy" id="1566387"/>
    <lineage>
        <taxon>Bacteria</taxon>
        <taxon>Pseudomonadati</taxon>
        <taxon>Pseudomonadota</taxon>
        <taxon>Alphaproteobacteria</taxon>
        <taxon>Hyphomicrobiales</taxon>
        <taxon>Phyllobacteriaceae</taxon>
        <taxon>Mesorhizobium</taxon>
    </lineage>
</organism>
<keyword evidence="2" id="KW-1185">Reference proteome</keyword>
<evidence type="ECO:0000313" key="1">
    <source>
        <dbReference type="EMBL" id="OCX14495.1"/>
    </source>
</evidence>
<name>A0A1C2DIL2_9HYPH</name>
<proteinExistence type="predicted"/>
<protein>
    <submittedName>
        <fullName evidence="1">Uncharacterized protein</fullName>
    </submittedName>
</protein>
<dbReference type="AlphaFoldDB" id="A0A1C2DIL2"/>
<dbReference type="Proteomes" id="UP000094412">
    <property type="component" value="Unassembled WGS sequence"/>
</dbReference>
<accession>A0A1C2DIL2</accession>
<reference evidence="1 2" key="1">
    <citation type="submission" date="2016-08" db="EMBL/GenBank/DDBJ databases">
        <title>Whole genome sequence of Mesorhizobium sp. strain UASWS1009 isolated from industrial sewage.</title>
        <authorList>
            <person name="Crovadore J."/>
            <person name="Calmin G."/>
            <person name="Chablais R."/>
            <person name="Cochard B."/>
            <person name="Lefort F."/>
        </authorList>
    </citation>
    <scope>NUCLEOTIDE SEQUENCE [LARGE SCALE GENOMIC DNA]</scope>
    <source>
        <strain evidence="1 2">UASWS1009</strain>
    </source>
</reference>
<sequence length="83" mass="9453">MLLLLAGCDDRPGEWSAIVYPNRADRTKFDVTPRFKTAEYCKEAAIERMNTLKLNGSGDYECGYKCDTSGDPHKMNRCVETRK</sequence>
<dbReference type="EMBL" id="MDEO01000035">
    <property type="protein sequence ID" value="OCX14495.1"/>
    <property type="molecule type" value="Genomic_DNA"/>
</dbReference>
<gene>
    <name evidence="1" type="ORF">QV13_18680</name>
</gene>